<dbReference type="InterPro" id="IPR011009">
    <property type="entry name" value="Kinase-like_dom_sf"/>
</dbReference>
<feature type="transmembrane region" description="Helical" evidence="2">
    <location>
        <begin position="499"/>
        <end position="521"/>
    </location>
</feature>
<accession>A0ABQ1H1G4</accession>
<keyword evidence="2" id="KW-0472">Membrane</keyword>
<comment type="similarity">
    <text evidence="1">Belongs to the protein kinase superfamily. ADCK protein kinase family.</text>
</comment>
<comment type="caution">
    <text evidence="4">The sequence shown here is derived from an EMBL/GenBank/DDBJ whole genome shotgun (WGS) entry which is preliminary data.</text>
</comment>
<dbReference type="InterPro" id="IPR004147">
    <property type="entry name" value="ABC1_dom"/>
</dbReference>
<evidence type="ECO:0000256" key="2">
    <source>
        <dbReference type="SAM" id="Phobius"/>
    </source>
</evidence>
<dbReference type="PANTHER" id="PTHR10566:SF113">
    <property type="entry name" value="PROTEIN ACTIVITY OF BC1 COMPLEX KINASE 7, CHLOROPLASTIC"/>
    <property type="match status" value="1"/>
</dbReference>
<proteinExistence type="inferred from homology"/>
<keyword evidence="2" id="KW-0812">Transmembrane</keyword>
<dbReference type="SUPFAM" id="SSF56112">
    <property type="entry name" value="Protein kinase-like (PK-like)"/>
    <property type="match status" value="1"/>
</dbReference>
<keyword evidence="5" id="KW-1185">Reference proteome</keyword>
<feature type="domain" description="Protein kinase" evidence="3">
    <location>
        <begin position="125"/>
        <end position="452"/>
    </location>
</feature>
<dbReference type="CDD" id="cd05121">
    <property type="entry name" value="ABC1_ADCK3-like"/>
    <property type="match status" value="1"/>
</dbReference>
<dbReference type="SMART" id="SM00220">
    <property type="entry name" value="S_TKc"/>
    <property type="match status" value="1"/>
</dbReference>
<dbReference type="InterPro" id="IPR050154">
    <property type="entry name" value="UbiB_kinase"/>
</dbReference>
<dbReference type="InterPro" id="IPR000719">
    <property type="entry name" value="Prot_kinase_dom"/>
</dbReference>
<sequence length="558" mass="64225">MFGKKIRNLNRYWEIASTFARHGFGYLLEETGIFSILSLPKKAKESAPIKKDPASMGKHIREALEELGPAFVKLGQVASTRSDLLPETMIRELEKLQDKVRPLPFREIKQVLEQELGDYSQYFSEFDEHATAAASIGQVHRAVLHSGKTVAVKIQRPGISGIVQRDLQILREWAQVAEQRLEWGEQYQIGKVVDELARAVRQELDYTAEARHMDKIRSLYTEEDPVYIPQVDWDLTTHRILTMEYISGVKLSRMKELEKLGFDRKLLAERLVLILFRQILIAGIFHGDPHPGNLFALPGNRIALIDFGMVGRLTPEMQRHFSSMVIAMMQRDTDGAVRAMLRMGMVPEDVDTEAFWLDVDELNDKYYDITLSEISLGDTVHDLFELAFKHRIQIPPDLTLLGKTILSLESIVKKLDPEINITQITKPFGEQLVRERFNPRRIMRETWRYAYDLGETLLEMPKNLRQLTENLKKGRFQVDVGVPRLDLFLRKMDQIVNRLSYSIVLLSFSIIMCGLIIGSSLTRQQTLLWKVPAIEIGFVVALFMLMWLIYSIIKSGRL</sequence>
<evidence type="ECO:0000313" key="5">
    <source>
        <dbReference type="Proteomes" id="UP000617979"/>
    </source>
</evidence>
<dbReference type="PROSITE" id="PS50011">
    <property type="entry name" value="PROTEIN_KINASE_DOM"/>
    <property type="match status" value="1"/>
</dbReference>
<dbReference type="Gene3D" id="1.10.510.10">
    <property type="entry name" value="Transferase(Phosphotransferase) domain 1"/>
    <property type="match status" value="1"/>
</dbReference>
<protein>
    <submittedName>
        <fullName evidence="4">ABC transporter</fullName>
    </submittedName>
</protein>
<feature type="transmembrane region" description="Helical" evidence="2">
    <location>
        <begin position="533"/>
        <end position="553"/>
    </location>
</feature>
<organism evidence="4 5">
    <name type="scientific">Kroppenstedtia guangzhouensis</name>
    <dbReference type="NCBI Taxonomy" id="1274356"/>
    <lineage>
        <taxon>Bacteria</taxon>
        <taxon>Bacillati</taxon>
        <taxon>Bacillota</taxon>
        <taxon>Bacilli</taxon>
        <taxon>Bacillales</taxon>
        <taxon>Thermoactinomycetaceae</taxon>
        <taxon>Kroppenstedtia</taxon>
    </lineage>
</organism>
<keyword evidence="2" id="KW-1133">Transmembrane helix</keyword>
<dbReference type="PANTHER" id="PTHR10566">
    <property type="entry name" value="CHAPERONE-ACTIVITY OF BC1 COMPLEX CABC1 -RELATED"/>
    <property type="match status" value="1"/>
</dbReference>
<evidence type="ECO:0000313" key="4">
    <source>
        <dbReference type="EMBL" id="GGA55008.1"/>
    </source>
</evidence>
<dbReference type="Proteomes" id="UP000617979">
    <property type="component" value="Unassembled WGS sequence"/>
</dbReference>
<reference evidence="5" key="1">
    <citation type="journal article" date="2019" name="Int. J. Syst. Evol. Microbiol.">
        <title>The Global Catalogue of Microorganisms (GCM) 10K type strain sequencing project: providing services to taxonomists for standard genome sequencing and annotation.</title>
        <authorList>
            <consortium name="The Broad Institute Genomics Platform"/>
            <consortium name="The Broad Institute Genome Sequencing Center for Infectious Disease"/>
            <person name="Wu L."/>
            <person name="Ma J."/>
        </authorList>
    </citation>
    <scope>NUCLEOTIDE SEQUENCE [LARGE SCALE GENOMIC DNA]</scope>
    <source>
        <strain evidence="5">CGMCC 1.12404</strain>
    </source>
</reference>
<dbReference type="EMBL" id="BMEX01000017">
    <property type="protein sequence ID" value="GGA55008.1"/>
    <property type="molecule type" value="Genomic_DNA"/>
</dbReference>
<evidence type="ECO:0000256" key="1">
    <source>
        <dbReference type="ARBA" id="ARBA00009670"/>
    </source>
</evidence>
<dbReference type="Pfam" id="PF03109">
    <property type="entry name" value="ABC1"/>
    <property type="match status" value="1"/>
</dbReference>
<evidence type="ECO:0000259" key="3">
    <source>
        <dbReference type="PROSITE" id="PS50011"/>
    </source>
</evidence>
<dbReference type="RefSeq" id="WP_188433355.1">
    <property type="nucleotide sequence ID" value="NZ_BMEX01000017.1"/>
</dbReference>
<name>A0ABQ1H1G4_9BACL</name>
<gene>
    <name evidence="4" type="ORF">GCM10007416_30300</name>
</gene>